<dbReference type="GO" id="GO:0008270">
    <property type="term" value="F:zinc ion binding"/>
    <property type="evidence" value="ECO:0007669"/>
    <property type="project" value="UniProtKB-KW"/>
</dbReference>
<keyword evidence="1" id="KW-0479">Metal-binding</keyword>
<dbReference type="InterPro" id="IPR047134">
    <property type="entry name" value="RNF4"/>
</dbReference>
<evidence type="ECO:0000256" key="3">
    <source>
        <dbReference type="ARBA" id="ARBA00022833"/>
    </source>
</evidence>
<dbReference type="EMBL" id="GAMC01004184">
    <property type="protein sequence ID" value="JAC02372.1"/>
    <property type="molecule type" value="mRNA"/>
</dbReference>
<dbReference type="InterPro" id="IPR017907">
    <property type="entry name" value="Znf_RING_CS"/>
</dbReference>
<evidence type="ECO:0000256" key="4">
    <source>
        <dbReference type="PROSITE-ProRule" id="PRU00175"/>
    </source>
</evidence>
<dbReference type="Pfam" id="PF13639">
    <property type="entry name" value="zf-RING_2"/>
    <property type="match status" value="1"/>
</dbReference>
<feature type="compositionally biased region" description="Basic residues" evidence="5">
    <location>
        <begin position="95"/>
        <end position="107"/>
    </location>
</feature>
<keyword evidence="3" id="KW-0862">Zinc</keyword>
<evidence type="ECO:0000256" key="5">
    <source>
        <dbReference type="SAM" id="MobiDB-lite"/>
    </source>
</evidence>
<accession>W8C6K8</accession>
<feature type="domain" description="RING-type" evidence="6">
    <location>
        <begin position="198"/>
        <end position="238"/>
    </location>
</feature>
<dbReference type="AlphaFoldDB" id="W8C6K8"/>
<gene>
    <name evidence="7" type="primary">RAD18</name>
</gene>
<keyword evidence="2 4" id="KW-0863">Zinc-finger</keyword>
<protein>
    <submittedName>
        <fullName evidence="7">Postreplication repair E3 ubiquitin-protein ligase rad-18</fullName>
    </submittedName>
</protein>
<dbReference type="InterPro" id="IPR001841">
    <property type="entry name" value="Znf_RING"/>
</dbReference>
<evidence type="ECO:0000259" key="6">
    <source>
        <dbReference type="PROSITE" id="PS50089"/>
    </source>
</evidence>
<evidence type="ECO:0000256" key="2">
    <source>
        <dbReference type="ARBA" id="ARBA00022771"/>
    </source>
</evidence>
<dbReference type="PROSITE" id="PS00518">
    <property type="entry name" value="ZF_RING_1"/>
    <property type="match status" value="1"/>
</dbReference>
<name>W8C6K8_CERCA</name>
<dbReference type="PANTHER" id="PTHR23041">
    <property type="entry name" value="RING FINGER DOMAIN-CONTAINING"/>
    <property type="match status" value="1"/>
</dbReference>
<dbReference type="PANTHER" id="PTHR23041:SF78">
    <property type="entry name" value="E3 UBIQUITIN-PROTEIN LIGASE RNF4"/>
    <property type="match status" value="1"/>
</dbReference>
<feature type="compositionally biased region" description="Low complexity" evidence="5">
    <location>
        <begin position="128"/>
        <end position="139"/>
    </location>
</feature>
<dbReference type="InterPro" id="IPR013083">
    <property type="entry name" value="Znf_RING/FYVE/PHD"/>
</dbReference>
<organism evidence="7">
    <name type="scientific">Ceratitis capitata</name>
    <name type="common">Mediterranean fruit fly</name>
    <name type="synonym">Tephritis capitata</name>
    <dbReference type="NCBI Taxonomy" id="7213"/>
    <lineage>
        <taxon>Eukaryota</taxon>
        <taxon>Metazoa</taxon>
        <taxon>Ecdysozoa</taxon>
        <taxon>Arthropoda</taxon>
        <taxon>Hexapoda</taxon>
        <taxon>Insecta</taxon>
        <taxon>Pterygota</taxon>
        <taxon>Neoptera</taxon>
        <taxon>Endopterygota</taxon>
        <taxon>Diptera</taxon>
        <taxon>Brachycera</taxon>
        <taxon>Muscomorpha</taxon>
        <taxon>Tephritoidea</taxon>
        <taxon>Tephritidae</taxon>
        <taxon>Ceratitis</taxon>
        <taxon>Ceratitis</taxon>
    </lineage>
</organism>
<feature type="region of interest" description="Disordered" evidence="5">
    <location>
        <begin position="85"/>
        <end position="143"/>
    </location>
</feature>
<dbReference type="SMART" id="SM00184">
    <property type="entry name" value="RING"/>
    <property type="match status" value="1"/>
</dbReference>
<reference evidence="7" key="1">
    <citation type="submission" date="2013-07" db="EMBL/GenBank/DDBJ databases">
        <authorList>
            <person name="Geib S."/>
        </authorList>
    </citation>
    <scope>NUCLEOTIDE SEQUENCE</scope>
</reference>
<dbReference type="OrthoDB" id="6105938at2759"/>
<dbReference type="PROSITE" id="PS50089">
    <property type="entry name" value="ZF_RING_2"/>
    <property type="match status" value="1"/>
</dbReference>
<dbReference type="Gene3D" id="3.30.40.10">
    <property type="entry name" value="Zinc/RING finger domain, C3HC4 (zinc finger)"/>
    <property type="match status" value="1"/>
</dbReference>
<evidence type="ECO:0000256" key="1">
    <source>
        <dbReference type="ARBA" id="ARBA00022723"/>
    </source>
</evidence>
<sequence length="251" mass="27436">MATARAALAGALTTTLPNASSPALPVQTSSLTAAATVSTPAGSSTTTFALPAPTPSAPPPLTAQIANLLNLAQYMLNNVREQQVQQHDETEVQQRRRQTRKGQRNFRRQAYTPYQRPSIETQGLNDGANNATNTSNSANGLEWRVGGGNSEADGRSVITNVALEQAIMSGRGHKDNNNSHYNNRHSSTNREDNTHFRCSICLDSYLLHRPMVTQCGHLFCKRCIRKCVRGVGKCPMCNCKLNSNSVFRVYF</sequence>
<dbReference type="SUPFAM" id="SSF57850">
    <property type="entry name" value="RING/U-box"/>
    <property type="match status" value="1"/>
</dbReference>
<reference evidence="7" key="2">
    <citation type="journal article" date="2014" name="BMC Genomics">
        <title>A genomic perspective to assessing quality of mass-reared SIT flies used in Mediterranean fruit fly (Ceratitis capitata) eradication in California.</title>
        <authorList>
            <person name="Calla B."/>
            <person name="Hall B."/>
            <person name="Hou S."/>
            <person name="Geib S.M."/>
        </authorList>
    </citation>
    <scope>NUCLEOTIDE SEQUENCE</scope>
</reference>
<proteinExistence type="evidence at transcript level"/>
<evidence type="ECO:0000313" key="7">
    <source>
        <dbReference type="EMBL" id="JAC02372.1"/>
    </source>
</evidence>